<dbReference type="GO" id="GO:0003677">
    <property type="term" value="F:DNA binding"/>
    <property type="evidence" value="ECO:0007669"/>
    <property type="project" value="UniProtKB-KW"/>
</dbReference>
<proteinExistence type="predicted"/>
<dbReference type="InterPro" id="IPR000551">
    <property type="entry name" value="MerR-type_HTH_dom"/>
</dbReference>
<accession>A0A0H5NZZ8</accession>
<dbReference type="Gene3D" id="1.10.1660.10">
    <property type="match status" value="1"/>
</dbReference>
<evidence type="ECO:0000313" key="4">
    <source>
        <dbReference type="Proteomes" id="UP000057820"/>
    </source>
</evidence>
<keyword evidence="1" id="KW-0238">DNA-binding</keyword>
<evidence type="ECO:0000256" key="1">
    <source>
        <dbReference type="ARBA" id="ARBA00023125"/>
    </source>
</evidence>
<dbReference type="Pfam" id="PF13411">
    <property type="entry name" value="MerR_1"/>
    <property type="match status" value="1"/>
</dbReference>
<dbReference type="SMART" id="SM00422">
    <property type="entry name" value="HTH_MERR"/>
    <property type="match status" value="1"/>
</dbReference>
<dbReference type="PANTHER" id="PTHR30204">
    <property type="entry name" value="REDOX-CYCLING DRUG-SENSING TRANSCRIPTIONAL ACTIVATOR SOXR"/>
    <property type="match status" value="1"/>
</dbReference>
<dbReference type="PANTHER" id="PTHR30204:SF93">
    <property type="entry name" value="HTH MERR-TYPE DOMAIN-CONTAINING PROTEIN"/>
    <property type="match status" value="1"/>
</dbReference>
<dbReference type="GO" id="GO:0003700">
    <property type="term" value="F:DNA-binding transcription factor activity"/>
    <property type="evidence" value="ECO:0007669"/>
    <property type="project" value="InterPro"/>
</dbReference>
<dbReference type="InterPro" id="IPR047057">
    <property type="entry name" value="MerR_fam"/>
</dbReference>
<dbReference type="RefSeq" id="WP_060591470.1">
    <property type="nucleotide sequence ID" value="NZ_CAACYE020000001.1"/>
</dbReference>
<dbReference type="PROSITE" id="PS50937">
    <property type="entry name" value="HTH_MERR_2"/>
    <property type="match status" value="1"/>
</dbReference>
<protein>
    <submittedName>
        <fullName evidence="3">Zinc-responsive transcriptional regulator</fullName>
    </submittedName>
</protein>
<dbReference type="EMBL" id="LN868938">
    <property type="protein sequence ID" value="CRY75716.1"/>
    <property type="molecule type" value="Genomic_DNA"/>
</dbReference>
<organism evidence="3 4">
    <name type="scientific">Nocardia farcinica</name>
    <dbReference type="NCBI Taxonomy" id="37329"/>
    <lineage>
        <taxon>Bacteria</taxon>
        <taxon>Bacillati</taxon>
        <taxon>Actinomycetota</taxon>
        <taxon>Actinomycetes</taxon>
        <taxon>Mycobacteriales</taxon>
        <taxon>Nocardiaceae</taxon>
        <taxon>Nocardia</taxon>
    </lineage>
</organism>
<dbReference type="SUPFAM" id="SSF46955">
    <property type="entry name" value="Putative DNA-binding domain"/>
    <property type="match status" value="1"/>
</dbReference>
<dbReference type="CDD" id="cd00592">
    <property type="entry name" value="HTH_MerR-like"/>
    <property type="match status" value="1"/>
</dbReference>
<dbReference type="Proteomes" id="UP000057820">
    <property type="component" value="Chromosome 1"/>
</dbReference>
<feature type="domain" description="HTH merR-type" evidence="2">
    <location>
        <begin position="1"/>
        <end position="75"/>
    </location>
</feature>
<reference evidence="4" key="1">
    <citation type="submission" date="2015-03" db="EMBL/GenBank/DDBJ databases">
        <authorList>
            <consortium name="Pathogen Informatics"/>
        </authorList>
    </citation>
    <scope>NUCLEOTIDE SEQUENCE [LARGE SCALE GENOMIC DNA]</scope>
    <source>
        <strain evidence="4">NCTC11134</strain>
    </source>
</reference>
<name>A0A0H5NZZ8_NOCFR</name>
<sequence length="231" mass="25358">MLTVVSRYSRSQLAELSGVPARTIRYYHSLGVLPKPGRAGKEAVYGDDHLARLRDIAEMQARGLRLDAIREVFDVQAQSGAPADWRAVLDPRYPGAGEQSAVLDDDQLTALLGDRRADILDELIAAEYLHRCEGGWRIPDQPMLKGALILYDLGTDITLSGALRKLIRTRLAELADEIVATFRDAAATSYGGEGIGIDHSRFRERFRAAAREVAGATLADEIDRAVRESEA</sequence>
<dbReference type="KEGG" id="nfr:ERS450000_01480"/>
<evidence type="ECO:0000259" key="2">
    <source>
        <dbReference type="PROSITE" id="PS50937"/>
    </source>
</evidence>
<evidence type="ECO:0000313" key="3">
    <source>
        <dbReference type="EMBL" id="CRY75716.1"/>
    </source>
</evidence>
<dbReference type="AlphaFoldDB" id="A0A0H5NZZ8"/>
<gene>
    <name evidence="3" type="ORF">ERS450000_01480</name>
</gene>
<dbReference type="InterPro" id="IPR009061">
    <property type="entry name" value="DNA-bd_dom_put_sf"/>
</dbReference>